<protein>
    <recommendedName>
        <fullName evidence="2">ABC-type uncharacterized transport system domain-containing protein</fullName>
    </recommendedName>
</protein>
<comment type="caution">
    <text evidence="3">The sequence shown here is derived from an EMBL/GenBank/DDBJ whole genome shotgun (WGS) entry which is preliminary data.</text>
</comment>
<evidence type="ECO:0000313" key="3">
    <source>
        <dbReference type="EMBL" id="KIO43479.1"/>
    </source>
</evidence>
<feature type="transmembrane region" description="Helical" evidence="1">
    <location>
        <begin position="178"/>
        <end position="204"/>
    </location>
</feature>
<organism evidence="3 4">
    <name type="scientific">Sanguibacteroides justesenii</name>
    <dbReference type="NCBI Taxonomy" id="1547597"/>
    <lineage>
        <taxon>Bacteria</taxon>
        <taxon>Pseudomonadati</taxon>
        <taxon>Bacteroidota</taxon>
        <taxon>Bacteroidia</taxon>
        <taxon>Bacteroidales</taxon>
        <taxon>Porphyromonadaceae</taxon>
        <taxon>Sanguibacteroides</taxon>
    </lineage>
</organism>
<dbReference type="Pfam" id="PF12679">
    <property type="entry name" value="ABC2_membrane_2"/>
    <property type="match status" value="1"/>
</dbReference>
<dbReference type="EMBL" id="JPIT01000031">
    <property type="protein sequence ID" value="KIO43479.1"/>
    <property type="molecule type" value="Genomic_DNA"/>
</dbReference>
<keyword evidence="1" id="KW-1133">Transmembrane helix</keyword>
<feature type="transmembrane region" description="Helical" evidence="1">
    <location>
        <begin position="261"/>
        <end position="278"/>
    </location>
</feature>
<sequence length="767" mass="87783">MKTIYKIARLELSNLFYSPVAWLLLVCLVFVSSSMFTGFLEKMAQYQNMGAGNFYALSESIFYELGNGLWRTVKLMLYFAMPLLTMGLISQEFNRGSIKLLFSAPISSYHIVLGKYLGIMLYGLLVMFILLIYVVIAWCCVGSFEWQVVLTGLLGLYLLLGLYAAIGLFMSALTTYQILAAIGMLIMLTCLQMVSGIGQGYAFLREVTYWLAMGKRADHFIDGIISSEDLLYFIILSAMFLGFAILKMQLRRERCSFSGKLGRYLAVFLVAMLLGYISSRPLMKKYYDATYNKINTLSPGSQEIVSRLDGGLKITTYVNLMNMNYRMTHKHIKRDMARYERYLRFKPEMKLNYVFYYHVDTAGKMFQYYFSGKTLDEALRNEVKLNDTRLSRYLTPEEIDRQVDLSEEGYRFVSLVERESGEKTFLRSYNDSRKLPSEMEISAALKRIVMKLPRVGFVSNHGARSISGDKNRDYSFMMAEKSYRLSLINQGFDVEEVRLERNRQELDSLDILVVAEPLDDFTEEELVVLTECINKGKNLILAGKPKSNLYLKPLMERLGLRFEPGVLVQKPLYEQPASLVLCQMAPEARDFSRYCGRMQYNNYTMPGAAAIEIAENKGFTITPLLVTTDTNGWNELQTVDFINDSPSMDPETGEHAGIKVTMLALNRECNGRDQRIIVIGDADCISMGELESRRRGINAANNVLIEFIFDWLSYGELPVNIERPRKIDNQLYLPLPIAEVLTIVLKWIFPLFILLFGIIVLLRRKGK</sequence>
<evidence type="ECO:0000313" key="4">
    <source>
        <dbReference type="Proteomes" id="UP000031937"/>
    </source>
</evidence>
<proteinExistence type="predicted"/>
<dbReference type="Pfam" id="PF09822">
    <property type="entry name" value="ABC_transp_aux"/>
    <property type="match status" value="1"/>
</dbReference>
<reference evidence="3 4" key="1">
    <citation type="submission" date="2014-07" db="EMBL/GenBank/DDBJ databases">
        <title>Porphyromonadaceae bacterium OUH 334697 = ATCC BAA-2682 = DSM 28341 draft genome.</title>
        <authorList>
            <person name="Sydenham T.V."/>
            <person name="Hasman H."/>
            <person name="Justesen U.S."/>
        </authorList>
    </citation>
    <scope>NUCLEOTIDE SEQUENCE [LARGE SCALE GENOMIC DNA]</scope>
    <source>
        <strain evidence="3 4">OUH 334697</strain>
    </source>
</reference>
<evidence type="ECO:0000259" key="2">
    <source>
        <dbReference type="Pfam" id="PF09822"/>
    </source>
</evidence>
<keyword evidence="1" id="KW-0812">Transmembrane</keyword>
<dbReference type="InterPro" id="IPR019196">
    <property type="entry name" value="ABC_transp_unknown"/>
</dbReference>
<dbReference type="AlphaFoldDB" id="A0AB34R7I5"/>
<feature type="transmembrane region" description="Helical" evidence="1">
    <location>
        <begin position="230"/>
        <end position="249"/>
    </location>
</feature>
<feature type="transmembrane region" description="Helical" evidence="1">
    <location>
        <begin position="144"/>
        <end position="166"/>
    </location>
</feature>
<feature type="transmembrane region" description="Helical" evidence="1">
    <location>
        <begin position="113"/>
        <end position="138"/>
    </location>
</feature>
<feature type="transmembrane region" description="Helical" evidence="1">
    <location>
        <begin position="75"/>
        <end position="93"/>
    </location>
</feature>
<feature type="domain" description="ABC-type uncharacterised transport system" evidence="2">
    <location>
        <begin position="453"/>
        <end position="572"/>
    </location>
</feature>
<evidence type="ECO:0000256" key="1">
    <source>
        <dbReference type="SAM" id="Phobius"/>
    </source>
</evidence>
<dbReference type="GO" id="GO:0005886">
    <property type="term" value="C:plasma membrane"/>
    <property type="evidence" value="ECO:0007669"/>
    <property type="project" value="UniProtKB-SubCell"/>
</dbReference>
<accession>A0AB34R7I5</accession>
<dbReference type="RefSeq" id="WP_041503696.1">
    <property type="nucleotide sequence ID" value="NZ_JPIT01000031.1"/>
</dbReference>
<keyword evidence="1" id="KW-0472">Membrane</keyword>
<dbReference type="Proteomes" id="UP000031937">
    <property type="component" value="Unassembled WGS sequence"/>
</dbReference>
<gene>
    <name evidence="3" type="ORF">IE90_10105</name>
</gene>
<name>A0AB34R7I5_9PORP</name>
<dbReference type="GO" id="GO:0140359">
    <property type="term" value="F:ABC-type transporter activity"/>
    <property type="evidence" value="ECO:0007669"/>
    <property type="project" value="InterPro"/>
</dbReference>
<feature type="transmembrane region" description="Helical" evidence="1">
    <location>
        <begin position="20"/>
        <end position="40"/>
    </location>
</feature>
<feature type="transmembrane region" description="Helical" evidence="1">
    <location>
        <begin position="740"/>
        <end position="762"/>
    </location>
</feature>